<keyword evidence="8 12" id="KW-0808">Transferase</keyword>
<evidence type="ECO:0000256" key="13">
    <source>
        <dbReference type="SAM" id="MobiDB-lite"/>
    </source>
</evidence>
<dbReference type="HAMAP" id="MF_01072">
    <property type="entry name" value="MdoH_OpgH"/>
    <property type="match status" value="1"/>
</dbReference>
<accession>A0ABW0M9P0</accession>
<keyword evidence="9 12" id="KW-0812">Transmembrane</keyword>
<dbReference type="InterPro" id="IPR001173">
    <property type="entry name" value="Glyco_trans_2-like"/>
</dbReference>
<evidence type="ECO:0000259" key="14">
    <source>
        <dbReference type="Pfam" id="PF00535"/>
    </source>
</evidence>
<feature type="region of interest" description="Disordered" evidence="13">
    <location>
        <begin position="149"/>
        <end position="186"/>
    </location>
</feature>
<name>A0ABW0M9P0_9BURK</name>
<keyword evidence="16" id="KW-1185">Reference proteome</keyword>
<evidence type="ECO:0000256" key="1">
    <source>
        <dbReference type="ARBA" id="ARBA00004429"/>
    </source>
</evidence>
<dbReference type="EMBL" id="JBHSMT010000024">
    <property type="protein sequence ID" value="MFC5474929.1"/>
    <property type="molecule type" value="Genomic_DNA"/>
</dbReference>
<dbReference type="EC" id="2.4.1.-" evidence="12"/>
<evidence type="ECO:0000256" key="3">
    <source>
        <dbReference type="ARBA" id="ARBA00009337"/>
    </source>
</evidence>
<evidence type="ECO:0000256" key="11">
    <source>
        <dbReference type="ARBA" id="ARBA00023136"/>
    </source>
</evidence>
<evidence type="ECO:0000256" key="4">
    <source>
        <dbReference type="ARBA" id="ARBA00020585"/>
    </source>
</evidence>
<comment type="pathway">
    <text evidence="2 12">Glycan metabolism; osmoregulated periplasmic glucan (OPG) biosynthesis.</text>
</comment>
<feature type="domain" description="Glycosyltransferase 2-like" evidence="14">
    <location>
        <begin position="281"/>
        <end position="462"/>
    </location>
</feature>
<dbReference type="InterPro" id="IPR023725">
    <property type="entry name" value="Glucans_biosynth_gluTrFase_H"/>
</dbReference>
<feature type="transmembrane region" description="Helical" evidence="12">
    <location>
        <begin position="717"/>
        <end position="741"/>
    </location>
</feature>
<keyword evidence="10 12" id="KW-1133">Transmembrane helix</keyword>
<dbReference type="NCBIfam" id="NF003958">
    <property type="entry name" value="PRK05454.2-1"/>
    <property type="match status" value="1"/>
</dbReference>
<evidence type="ECO:0000313" key="15">
    <source>
        <dbReference type="EMBL" id="MFC5474929.1"/>
    </source>
</evidence>
<reference evidence="16" key="1">
    <citation type="journal article" date="2019" name="Int. J. Syst. Evol. Microbiol.">
        <title>The Global Catalogue of Microorganisms (GCM) 10K type strain sequencing project: providing services to taxonomists for standard genome sequencing and annotation.</title>
        <authorList>
            <consortium name="The Broad Institute Genomics Platform"/>
            <consortium name="The Broad Institute Genome Sequencing Center for Infectious Disease"/>
            <person name="Wu L."/>
            <person name="Ma J."/>
        </authorList>
    </citation>
    <scope>NUCLEOTIDE SEQUENCE [LARGE SCALE GENOMIC DNA]</scope>
    <source>
        <strain evidence="16">JCM 17066</strain>
    </source>
</reference>
<evidence type="ECO:0000256" key="8">
    <source>
        <dbReference type="ARBA" id="ARBA00022679"/>
    </source>
</evidence>
<evidence type="ECO:0000256" key="12">
    <source>
        <dbReference type="HAMAP-Rule" id="MF_01072"/>
    </source>
</evidence>
<dbReference type="GO" id="GO:0016757">
    <property type="term" value="F:glycosyltransferase activity"/>
    <property type="evidence" value="ECO:0007669"/>
    <property type="project" value="UniProtKB-KW"/>
</dbReference>
<evidence type="ECO:0000256" key="2">
    <source>
        <dbReference type="ARBA" id="ARBA00005001"/>
    </source>
</evidence>
<dbReference type="PANTHER" id="PTHR43867:SF5">
    <property type="entry name" value="GLUCANS BIOSYNTHESIS GLUCOSYLTRANSFERASE H"/>
    <property type="match status" value="1"/>
</dbReference>
<keyword evidence="11 12" id="KW-0472">Membrane</keyword>
<dbReference type="NCBIfam" id="NF003962">
    <property type="entry name" value="PRK05454.2-5"/>
    <property type="match status" value="1"/>
</dbReference>
<proteinExistence type="inferred from homology"/>
<dbReference type="Gene3D" id="3.90.550.10">
    <property type="entry name" value="Spore Coat Polysaccharide Biosynthesis Protein SpsA, Chain A"/>
    <property type="match status" value="1"/>
</dbReference>
<comment type="caution">
    <text evidence="15">The sequence shown here is derived from an EMBL/GenBank/DDBJ whole genome shotgun (WGS) entry which is preliminary data.</text>
</comment>
<keyword evidence="5 12" id="KW-1003">Cell membrane</keyword>
<comment type="function">
    <text evidence="12">Involved in the biosynthesis of osmoregulated periplasmic glucans (OPGs).</text>
</comment>
<gene>
    <name evidence="15" type="primary">mdoH</name>
    <name evidence="12" type="synonym">opgH</name>
    <name evidence="15" type="ORF">ACFPM8_13285</name>
</gene>
<dbReference type="Pfam" id="PF00535">
    <property type="entry name" value="Glycos_transf_2"/>
    <property type="match status" value="1"/>
</dbReference>
<comment type="similarity">
    <text evidence="3 12">Belongs to the glycosyltransferase 2 family. OpgH subfamily.</text>
</comment>
<dbReference type="PANTHER" id="PTHR43867">
    <property type="entry name" value="CELLULOSE SYNTHASE CATALYTIC SUBUNIT A [UDP-FORMING]"/>
    <property type="match status" value="1"/>
</dbReference>
<evidence type="ECO:0000256" key="10">
    <source>
        <dbReference type="ARBA" id="ARBA00022989"/>
    </source>
</evidence>
<organism evidence="15 16">
    <name type="scientific">Paraherbaspirillum soli</name>
    <dbReference type="NCBI Taxonomy" id="631222"/>
    <lineage>
        <taxon>Bacteria</taxon>
        <taxon>Pseudomonadati</taxon>
        <taxon>Pseudomonadota</taxon>
        <taxon>Betaproteobacteria</taxon>
        <taxon>Burkholderiales</taxon>
        <taxon>Oxalobacteraceae</taxon>
        <taxon>Paraherbaspirillum</taxon>
    </lineage>
</organism>
<feature type="transmembrane region" description="Helical" evidence="12">
    <location>
        <begin position="231"/>
        <end position="255"/>
    </location>
</feature>
<keyword evidence="6" id="KW-0997">Cell inner membrane</keyword>
<sequence length="863" mass="95282">MELHITAQLVRDQAHESATPTNCNRYLDRLPLTPEQRTALSARCDAAADAPLAALHQALAENAATAAGAALPDVSPAYGSVAARLQLGFGLPNTEADQSGPAISTDACGRTRVQIAPPLKRTPIVAHPWGTLNPLVRWVDRANKKFDLRPLTTPRRHKKQLRSSAGAQALPEPQTPAASDSQDHHKSTLRGNMRRIVLLILMLAQTALASYFMSAVLPYHGAKPLEMVTLGLFALLFCWVSAGFWTAMAGFLVLMRGTDRYVISREDAAPGPIAADARTAIVMPICNEDVTRVFAGLRATYESVANSGELDHFDFFVLSDSGDSDICTAELDAWSSLCRTVGGFGRIFYRHRRRRVKRKSGNIDDFCRRWGANYRYMIVLDADSVMSGTCLATLVRLMESNPTAGIIQTAPRAAGRDTLYARIQQFSTRVYGPLFTAGLHYWQLGESHYWGHNAIIRLQPFMQHCALAPLPGEGSLAGEILSHDFVEAALMRRAGWGVWIAYDLAGSYEEMPPNLLDELKRDRRWCQGNLMNFRLFLASGMHTVHRAVFVTGVMAYLSAPLWFLSLVLSTILLAMHTLIAPEYFVTPGQLFPVWPEWHPERALALFTATATLLFLPKILSVVLICAKGAREFGGGLRLTVSMLIELLFSMLLAPVRMLFHTRFVVAAFLGWAISWKSPPREDAETSWGEACRRHGWHTVLGLVWGSGVYWLEPGFLWWLLPIVGSLMLSIPISVFSSRVSLGRGFRRARLFVIPEEVDLPSELAATTVYNDNGKALAGFNQAVLDPLVNALLCAALTARPGVPANTRAARATLVQSALQDGPDSLSQKQKNALLDDPLMLSQLHFEVWSSNQAHQRWQELLMA</sequence>
<dbReference type="InterPro" id="IPR050321">
    <property type="entry name" value="Glycosyltr_2/OpgH_subfam"/>
</dbReference>
<dbReference type="NCBIfam" id="NF003955">
    <property type="entry name" value="PRK05454.1-1"/>
    <property type="match status" value="1"/>
</dbReference>
<feature type="transmembrane region" description="Helical" evidence="12">
    <location>
        <begin position="561"/>
        <end position="581"/>
    </location>
</feature>
<comment type="subcellular location">
    <subcellularLocation>
        <location evidence="1">Cell inner membrane</location>
        <topology evidence="1">Multi-pass membrane protein</topology>
    </subcellularLocation>
    <subcellularLocation>
        <location evidence="12">Cell membrane</location>
        <topology evidence="12">Multi-pass membrane protein</topology>
    </subcellularLocation>
</comment>
<evidence type="ECO:0000313" key="16">
    <source>
        <dbReference type="Proteomes" id="UP001596045"/>
    </source>
</evidence>
<keyword evidence="7 12" id="KW-0328">Glycosyltransferase</keyword>
<feature type="transmembrane region" description="Helical" evidence="12">
    <location>
        <begin position="196"/>
        <end position="219"/>
    </location>
</feature>
<dbReference type="RefSeq" id="WP_378998038.1">
    <property type="nucleotide sequence ID" value="NZ_JBHSMT010000024.1"/>
</dbReference>
<dbReference type="Proteomes" id="UP001596045">
    <property type="component" value="Unassembled WGS sequence"/>
</dbReference>
<feature type="transmembrane region" description="Helical" evidence="12">
    <location>
        <begin position="636"/>
        <end position="653"/>
    </location>
</feature>
<dbReference type="InterPro" id="IPR029044">
    <property type="entry name" value="Nucleotide-diphossugar_trans"/>
</dbReference>
<feature type="transmembrane region" description="Helical" evidence="12">
    <location>
        <begin position="601"/>
        <end position="624"/>
    </location>
</feature>
<evidence type="ECO:0000256" key="5">
    <source>
        <dbReference type="ARBA" id="ARBA00022475"/>
    </source>
</evidence>
<evidence type="ECO:0000256" key="7">
    <source>
        <dbReference type="ARBA" id="ARBA00022676"/>
    </source>
</evidence>
<evidence type="ECO:0000256" key="6">
    <source>
        <dbReference type="ARBA" id="ARBA00022519"/>
    </source>
</evidence>
<dbReference type="SUPFAM" id="SSF53448">
    <property type="entry name" value="Nucleotide-diphospho-sugar transferases"/>
    <property type="match status" value="1"/>
</dbReference>
<dbReference type="CDD" id="cd04191">
    <property type="entry name" value="Glucan_BSP_MdoH"/>
    <property type="match status" value="1"/>
</dbReference>
<protein>
    <recommendedName>
        <fullName evidence="4 12">Glucans biosynthesis glucosyltransferase H</fullName>
        <ecNumber evidence="12">2.4.1.-</ecNumber>
    </recommendedName>
</protein>
<evidence type="ECO:0000256" key="9">
    <source>
        <dbReference type="ARBA" id="ARBA00022692"/>
    </source>
</evidence>